<dbReference type="InterPro" id="IPR057215">
    <property type="entry name" value="DUF7893"/>
</dbReference>
<feature type="active site" evidence="8">
    <location>
        <position position="719"/>
    </location>
</feature>
<evidence type="ECO:0000256" key="4">
    <source>
        <dbReference type="ARBA" id="ARBA00022679"/>
    </source>
</evidence>
<dbReference type="EMBL" id="MU006111">
    <property type="protein sequence ID" value="KAF2835180.1"/>
    <property type="molecule type" value="Genomic_DNA"/>
</dbReference>
<dbReference type="GO" id="GO:0003677">
    <property type="term" value="F:DNA binding"/>
    <property type="evidence" value="ECO:0007669"/>
    <property type="project" value="UniProtKB-KW"/>
</dbReference>
<reference evidence="11" key="1">
    <citation type="journal article" date="2020" name="Stud. Mycol.">
        <title>101 Dothideomycetes genomes: a test case for predicting lifestyles and emergence of pathogens.</title>
        <authorList>
            <person name="Haridas S."/>
            <person name="Albert R."/>
            <person name="Binder M."/>
            <person name="Bloem J."/>
            <person name="Labutti K."/>
            <person name="Salamov A."/>
            <person name="Andreopoulos B."/>
            <person name="Baker S."/>
            <person name="Barry K."/>
            <person name="Bills G."/>
            <person name="Bluhm B."/>
            <person name="Cannon C."/>
            <person name="Castanera R."/>
            <person name="Culley D."/>
            <person name="Daum C."/>
            <person name="Ezra D."/>
            <person name="Gonzalez J."/>
            <person name="Henrissat B."/>
            <person name="Kuo A."/>
            <person name="Liang C."/>
            <person name="Lipzen A."/>
            <person name="Lutzoni F."/>
            <person name="Magnuson J."/>
            <person name="Mondo S."/>
            <person name="Nolan M."/>
            <person name="Ohm R."/>
            <person name="Pangilinan J."/>
            <person name="Park H.-J."/>
            <person name="Ramirez L."/>
            <person name="Alfaro M."/>
            <person name="Sun H."/>
            <person name="Tritt A."/>
            <person name="Yoshinaga Y."/>
            <person name="Zwiers L.-H."/>
            <person name="Turgeon B."/>
            <person name="Goodwin S."/>
            <person name="Spatafora J."/>
            <person name="Crous P."/>
            <person name="Grigoriev I."/>
        </authorList>
    </citation>
    <scope>NUCLEOTIDE SEQUENCE</scope>
    <source>
        <strain evidence="11">CBS 101060</strain>
    </source>
</reference>
<feature type="region of interest" description="Disordered" evidence="9">
    <location>
        <begin position="1118"/>
        <end position="1245"/>
    </location>
</feature>
<dbReference type="Pfam" id="PF25423">
    <property type="entry name" value="DUF7893"/>
    <property type="match status" value="1"/>
</dbReference>
<sequence length="1245" mass="140414">MSPHIKNSQSRVYGVKSGDLVYPKSQYHGWVPPAEEVTERVAIEKLIGSFHIGREETHRSATYVRQASLPDDFVSFTLSQFSIYRPESPHHIKTGWDRTTRDFEMEPLSLLNSNVGAPTFCFDGVLKHNGVSIYVKKVAFQILAIDGYGDKDVYSVREGIYIQTPLAKIHNIWYRLAEPSPEYRRFHDPFLWVADLAKHFVDFGLENDQIKIHDFRKKFYNWINRRGGSKVQKWLHQFGKTDFCTTVNANILFLWKECVDINPGSWNFRIWKEIHPKQLEAIEQQPSIEKRTVVTPFVFECFKHMYFSMFLEPRCPTKGAVIAAHKERLISHSFVLNSKKPCNTFHSEDLPIRPSDKVTKVSNAQVRVGDVIGIPRDSETVWKDKSDIWLAYVQGVQCTSKGDQYLHVIWLYRPQDTTLSTRYPIANELFFSDHCNCADARLYTKEITCSIDVEFFPKTLQSKSRYIVRQKYMTTDHAFATLTKKDFRCPCGSNTSGPSLLSDIAIGDAVLVHHSSGVLEPVIIVDVVRSSEEIMVREMLRRARDLKQESEPNELVWTNNVLIIPAKHVERKCHIRYMSRSKAVKLFPYNRKGSLDCFFFSTLLQEDGILVTMPPPELGSFHKAFAPIPSGMKPLAGLDLFCGGGNFALGLEELGAVKFVQAVDWDKAAVHTRYANIRNENETAIFFGSVNDYLAQAMIGSLSVARIGEIDFGSAGSPCPGFSTLQPNKQSDDSLRNASMVASVASFCDFYRPRHLILENVVPMAHKIARTDQNVLSQMLCALVGMGYQVRQFIADAWSFGECQSRSRLLIMATAPGYTLPELPNLTHAHPTGKGNETLGKGVNGTYFCERRFVPTPFPFTTAEEAFRDLPTIGDSRVQICVPAPDHRTTRIERPITRALINMVPVLPPQQNFVKAVRSGHMGKPQLERWWNTSNSGHKRAPNSKGWQRIVADKLVPTITTRQNPSDAFVGATIHWKDPRCLTVMEGRRAQGVPDDEVIVGHPAEQWKIVGNSVSRRTANASGLSFLRACIADYGKGRDIRKKQLNRHQGKGEGVLLQAVVVDNEDLERESYRTVSETEDVDSWNGCSIPTDVEEYHRIVLDGKAIVFNRKVTAAAPPPGKSFKGVFETEESPDPISLDQEPRYYSSTKGALQRSTQDPHLPSSSGSSADKPRPAPTGRMKELKRNEDGADEFSPVTPGRVNGIKRKADEFELPTPEFHARRPSLPSRARESEGEGETWFGKKAW</sequence>
<evidence type="ECO:0000256" key="5">
    <source>
        <dbReference type="ARBA" id="ARBA00022691"/>
    </source>
</evidence>
<evidence type="ECO:0000256" key="7">
    <source>
        <dbReference type="ARBA" id="ARBA00023242"/>
    </source>
</evidence>
<keyword evidence="4 8" id="KW-0808">Transferase</keyword>
<evidence type="ECO:0000256" key="2">
    <source>
        <dbReference type="ARBA" id="ARBA00011975"/>
    </source>
</evidence>
<evidence type="ECO:0000313" key="11">
    <source>
        <dbReference type="EMBL" id="KAF2835180.1"/>
    </source>
</evidence>
<dbReference type="EC" id="2.1.1.37" evidence="2"/>
<feature type="domain" description="BAH" evidence="10">
    <location>
        <begin position="364"/>
        <end position="483"/>
    </location>
</feature>
<dbReference type="InterPro" id="IPR043151">
    <property type="entry name" value="BAH_sf"/>
</dbReference>
<name>A0A9P4S3S8_9PEZI</name>
<accession>A0A9P4S3S8</accession>
<keyword evidence="3 8" id="KW-0489">Methyltransferase</keyword>
<evidence type="ECO:0000256" key="1">
    <source>
        <dbReference type="ARBA" id="ARBA00004123"/>
    </source>
</evidence>
<dbReference type="Pfam" id="PF00145">
    <property type="entry name" value="DNA_methylase"/>
    <property type="match status" value="1"/>
</dbReference>
<dbReference type="PROSITE" id="PS51679">
    <property type="entry name" value="SAM_MT_C5"/>
    <property type="match status" value="1"/>
</dbReference>
<feature type="compositionally biased region" description="Polar residues" evidence="9">
    <location>
        <begin position="1145"/>
        <end position="1168"/>
    </location>
</feature>
<dbReference type="InterPro" id="IPR001525">
    <property type="entry name" value="C5_MeTfrase"/>
</dbReference>
<dbReference type="Gene3D" id="3.40.50.150">
    <property type="entry name" value="Vaccinia Virus protein VP39"/>
    <property type="match status" value="1"/>
</dbReference>
<dbReference type="GO" id="GO:0005634">
    <property type="term" value="C:nucleus"/>
    <property type="evidence" value="ECO:0007669"/>
    <property type="project" value="UniProtKB-SubCell"/>
</dbReference>
<dbReference type="PANTHER" id="PTHR10629">
    <property type="entry name" value="CYTOSINE-SPECIFIC METHYLTRANSFERASE"/>
    <property type="match status" value="1"/>
</dbReference>
<dbReference type="PROSITE" id="PS51038">
    <property type="entry name" value="BAH"/>
    <property type="match status" value="1"/>
</dbReference>
<organism evidence="11 12">
    <name type="scientific">Patellaria atrata CBS 101060</name>
    <dbReference type="NCBI Taxonomy" id="1346257"/>
    <lineage>
        <taxon>Eukaryota</taxon>
        <taxon>Fungi</taxon>
        <taxon>Dikarya</taxon>
        <taxon>Ascomycota</taxon>
        <taxon>Pezizomycotina</taxon>
        <taxon>Dothideomycetes</taxon>
        <taxon>Dothideomycetes incertae sedis</taxon>
        <taxon>Patellariales</taxon>
        <taxon>Patellariaceae</taxon>
        <taxon>Patellaria</taxon>
    </lineage>
</organism>
<feature type="compositionally biased region" description="Basic and acidic residues" evidence="9">
    <location>
        <begin position="1179"/>
        <end position="1188"/>
    </location>
</feature>
<dbReference type="GO" id="GO:0003682">
    <property type="term" value="F:chromatin binding"/>
    <property type="evidence" value="ECO:0007669"/>
    <property type="project" value="InterPro"/>
</dbReference>
<evidence type="ECO:0000259" key="10">
    <source>
        <dbReference type="PROSITE" id="PS51038"/>
    </source>
</evidence>
<dbReference type="SUPFAM" id="SSF53335">
    <property type="entry name" value="S-adenosyl-L-methionine-dependent methyltransferases"/>
    <property type="match status" value="1"/>
</dbReference>
<keyword evidence="7" id="KW-0539">Nucleus</keyword>
<dbReference type="GO" id="GO:0003886">
    <property type="term" value="F:DNA (cytosine-5-)-methyltransferase activity"/>
    <property type="evidence" value="ECO:0007669"/>
    <property type="project" value="UniProtKB-EC"/>
</dbReference>
<keyword evidence="12" id="KW-1185">Reference proteome</keyword>
<evidence type="ECO:0000256" key="9">
    <source>
        <dbReference type="SAM" id="MobiDB-lite"/>
    </source>
</evidence>
<keyword evidence="5 8" id="KW-0949">S-adenosyl-L-methionine</keyword>
<evidence type="ECO:0000256" key="8">
    <source>
        <dbReference type="PROSITE-ProRule" id="PRU01016"/>
    </source>
</evidence>
<dbReference type="GO" id="GO:0032259">
    <property type="term" value="P:methylation"/>
    <property type="evidence" value="ECO:0007669"/>
    <property type="project" value="UniProtKB-KW"/>
</dbReference>
<dbReference type="PANTHER" id="PTHR10629:SF54">
    <property type="entry name" value="DNA METHYLTRANSFERASE DIM-2"/>
    <property type="match status" value="1"/>
</dbReference>
<evidence type="ECO:0000256" key="3">
    <source>
        <dbReference type="ARBA" id="ARBA00022603"/>
    </source>
</evidence>
<dbReference type="Gene3D" id="2.30.30.490">
    <property type="match status" value="1"/>
</dbReference>
<dbReference type="AlphaFoldDB" id="A0A9P4S3S8"/>
<evidence type="ECO:0000256" key="6">
    <source>
        <dbReference type="ARBA" id="ARBA00023125"/>
    </source>
</evidence>
<gene>
    <name evidence="11" type="ORF">M501DRAFT_1020174</name>
</gene>
<dbReference type="OrthoDB" id="5376140at2759"/>
<protein>
    <recommendedName>
        <fullName evidence="2">DNA (cytosine-5-)-methyltransferase</fullName>
        <ecNumber evidence="2">2.1.1.37</ecNumber>
    </recommendedName>
</protein>
<comment type="similarity">
    <text evidence="8">Belongs to the class I-like SAM-binding methyltransferase superfamily. C5-methyltransferase family.</text>
</comment>
<comment type="caution">
    <text evidence="11">The sequence shown here is derived from an EMBL/GenBank/DDBJ whole genome shotgun (WGS) entry which is preliminary data.</text>
</comment>
<dbReference type="Gene3D" id="3.90.120.10">
    <property type="entry name" value="DNA Methylase, subunit A, domain 2"/>
    <property type="match status" value="1"/>
</dbReference>
<dbReference type="GO" id="GO:0044027">
    <property type="term" value="P:negative regulation of gene expression via chromosomal CpG island methylation"/>
    <property type="evidence" value="ECO:0007669"/>
    <property type="project" value="TreeGrafter"/>
</dbReference>
<evidence type="ECO:0000313" key="12">
    <source>
        <dbReference type="Proteomes" id="UP000799429"/>
    </source>
</evidence>
<dbReference type="InterPro" id="IPR001025">
    <property type="entry name" value="BAH_dom"/>
</dbReference>
<dbReference type="PRINTS" id="PR00105">
    <property type="entry name" value="C5METTRFRASE"/>
</dbReference>
<comment type="subcellular location">
    <subcellularLocation>
        <location evidence="1">Nucleus</location>
    </subcellularLocation>
</comment>
<proteinExistence type="inferred from homology"/>
<dbReference type="Proteomes" id="UP000799429">
    <property type="component" value="Unassembled WGS sequence"/>
</dbReference>
<dbReference type="InterPro" id="IPR029063">
    <property type="entry name" value="SAM-dependent_MTases_sf"/>
</dbReference>
<dbReference type="InterPro" id="IPR050390">
    <property type="entry name" value="C5-Methyltransferase"/>
</dbReference>
<keyword evidence="6" id="KW-0238">DNA-binding</keyword>